<organism evidence="2 3">
    <name type="scientific">Ajellomyces capsulatus (strain H88)</name>
    <name type="common">Darling's disease fungus</name>
    <name type="synonym">Histoplasma capsulatum</name>
    <dbReference type="NCBI Taxonomy" id="544711"/>
    <lineage>
        <taxon>Eukaryota</taxon>
        <taxon>Fungi</taxon>
        <taxon>Dikarya</taxon>
        <taxon>Ascomycota</taxon>
        <taxon>Pezizomycotina</taxon>
        <taxon>Eurotiomycetes</taxon>
        <taxon>Eurotiomycetidae</taxon>
        <taxon>Onygenales</taxon>
        <taxon>Ajellomycetaceae</taxon>
        <taxon>Histoplasma</taxon>
    </lineage>
</organism>
<feature type="compositionally biased region" description="Polar residues" evidence="1">
    <location>
        <begin position="107"/>
        <end position="116"/>
    </location>
</feature>
<evidence type="ECO:0000256" key="1">
    <source>
        <dbReference type="SAM" id="MobiDB-lite"/>
    </source>
</evidence>
<name>A0A8A1LA87_AJEC8</name>
<dbReference type="Proteomes" id="UP000663419">
    <property type="component" value="Chromosome 1"/>
</dbReference>
<gene>
    <name evidence="2" type="ORF">I7I53_09992</name>
</gene>
<dbReference type="EMBL" id="CP069102">
    <property type="protein sequence ID" value="QSS49593.1"/>
    <property type="molecule type" value="Genomic_DNA"/>
</dbReference>
<proteinExistence type="predicted"/>
<evidence type="ECO:0000313" key="2">
    <source>
        <dbReference type="EMBL" id="QSS49593.1"/>
    </source>
</evidence>
<reference evidence="2" key="1">
    <citation type="submission" date="2021-01" db="EMBL/GenBank/DDBJ databases">
        <title>Chromosome-level genome assembly of a human fungal pathogen reveals clustering of transcriptionally co-regulated genes.</title>
        <authorList>
            <person name="Voorhies M."/>
            <person name="Cohen S."/>
            <person name="Shea T.P."/>
            <person name="Petrus S."/>
            <person name="Munoz J.F."/>
            <person name="Poplawski S."/>
            <person name="Goldman W.E."/>
            <person name="Michael T."/>
            <person name="Cuomo C.A."/>
            <person name="Sil A."/>
            <person name="Beyhan S."/>
        </authorList>
    </citation>
    <scope>NUCLEOTIDE SEQUENCE</scope>
    <source>
        <strain evidence="2">H88</strain>
    </source>
</reference>
<dbReference type="VEuPathDB" id="FungiDB:I7I53_09992"/>
<protein>
    <submittedName>
        <fullName evidence="2">Uncharacterized protein</fullName>
    </submittedName>
</protein>
<feature type="region of interest" description="Disordered" evidence="1">
    <location>
        <begin position="83"/>
        <end position="118"/>
    </location>
</feature>
<sequence>MLSPKQLIRNPHNHRPLHPTPRLLLHLPHNHLLPHPREHHPYYQLHSPRVPHHLQTSRINIKYLSSSNSLTGHYSTQVTIPSQTAVPRPDPALEAATGEAAHRESGSRTQGSNSRMSRYFRNPGSSVVARSCTGLGGGAVFRWIFRRWVEGYCFRSFTYNTIILA</sequence>
<dbReference type="AlphaFoldDB" id="A0A8A1LA87"/>
<evidence type="ECO:0000313" key="3">
    <source>
        <dbReference type="Proteomes" id="UP000663419"/>
    </source>
</evidence>
<accession>A0A8A1LA87</accession>